<dbReference type="GO" id="GO:0004672">
    <property type="term" value="F:protein kinase activity"/>
    <property type="evidence" value="ECO:0007669"/>
    <property type="project" value="UniProtKB-ARBA"/>
</dbReference>
<evidence type="ECO:0000313" key="3">
    <source>
        <dbReference type="EMBL" id="QBH11723.1"/>
    </source>
</evidence>
<feature type="domain" description="HPt" evidence="2">
    <location>
        <begin position="19"/>
        <end position="102"/>
    </location>
</feature>
<evidence type="ECO:0000313" key="5">
    <source>
        <dbReference type="Proteomes" id="UP000248798"/>
    </source>
</evidence>
<organism evidence="4 5">
    <name type="scientific">Desulfobacter hydrogenophilus</name>
    <dbReference type="NCBI Taxonomy" id="2291"/>
    <lineage>
        <taxon>Bacteria</taxon>
        <taxon>Pseudomonadati</taxon>
        <taxon>Thermodesulfobacteriota</taxon>
        <taxon>Desulfobacteria</taxon>
        <taxon>Desulfobacterales</taxon>
        <taxon>Desulfobacteraceae</taxon>
        <taxon>Desulfobacter</taxon>
    </lineage>
</organism>
<proteinExistence type="predicted"/>
<keyword evidence="1" id="KW-0597">Phosphoprotein</keyword>
<sequence length="102" mass="11539">MLIDRKALDNIRSLQSQGDADILSRIINLFLEETQNQLENLQQAIRDKNADTVYSIAHSLKSSSANPGCYEIISLAQRSGGKRKEKRIDGYAQFVSTDRKRI</sequence>
<dbReference type="AlphaFoldDB" id="A0A328FIW8"/>
<dbReference type="EMBL" id="CP036313">
    <property type="protein sequence ID" value="QBH11723.1"/>
    <property type="molecule type" value="Genomic_DNA"/>
</dbReference>
<dbReference type="Gene3D" id="1.20.120.160">
    <property type="entry name" value="HPT domain"/>
    <property type="match status" value="1"/>
</dbReference>
<reference evidence="4 5" key="1">
    <citation type="submission" date="2018-06" db="EMBL/GenBank/DDBJ databases">
        <title>Complete Genome Sequence of Desulfobacter hydrogenophilus (DSM3380).</title>
        <authorList>
            <person name="Marietou A."/>
            <person name="Schreiber L."/>
            <person name="Marshall I."/>
            <person name="Jorgensen B."/>
        </authorList>
    </citation>
    <scope>NUCLEOTIDE SEQUENCE [LARGE SCALE GENOMIC DNA]</scope>
    <source>
        <strain evidence="4 5">DSM 3380</strain>
    </source>
</reference>
<dbReference type="Proteomes" id="UP000293902">
    <property type="component" value="Chromosome"/>
</dbReference>
<dbReference type="InterPro" id="IPR008207">
    <property type="entry name" value="Sig_transdc_His_kin_Hpt_dom"/>
</dbReference>
<feature type="modified residue" description="Phosphohistidine" evidence="1">
    <location>
        <position position="58"/>
    </location>
</feature>
<evidence type="ECO:0000256" key="1">
    <source>
        <dbReference type="PROSITE-ProRule" id="PRU00110"/>
    </source>
</evidence>
<dbReference type="InterPro" id="IPR036641">
    <property type="entry name" value="HPT_dom_sf"/>
</dbReference>
<evidence type="ECO:0000313" key="4">
    <source>
        <dbReference type="EMBL" id="RAM02937.1"/>
    </source>
</evidence>
<dbReference type="GO" id="GO:0000160">
    <property type="term" value="P:phosphorelay signal transduction system"/>
    <property type="evidence" value="ECO:0007669"/>
    <property type="project" value="InterPro"/>
</dbReference>
<dbReference type="Proteomes" id="UP000248798">
    <property type="component" value="Unassembled WGS sequence"/>
</dbReference>
<dbReference type="SUPFAM" id="SSF47226">
    <property type="entry name" value="Histidine-containing phosphotransfer domain, HPT domain"/>
    <property type="match status" value="1"/>
</dbReference>
<accession>A0A328FIW8</accession>
<dbReference type="PROSITE" id="PS50894">
    <property type="entry name" value="HPT"/>
    <property type="match status" value="1"/>
</dbReference>
<evidence type="ECO:0000259" key="2">
    <source>
        <dbReference type="PROSITE" id="PS50894"/>
    </source>
</evidence>
<evidence type="ECO:0000313" key="6">
    <source>
        <dbReference type="Proteomes" id="UP000293902"/>
    </source>
</evidence>
<dbReference type="Pfam" id="PF01627">
    <property type="entry name" value="Hpt"/>
    <property type="match status" value="1"/>
</dbReference>
<name>A0A328FIW8_9BACT</name>
<dbReference type="EMBL" id="QLNI01000009">
    <property type="protein sequence ID" value="RAM02937.1"/>
    <property type="molecule type" value="Genomic_DNA"/>
</dbReference>
<keyword evidence="6" id="KW-1185">Reference proteome</keyword>
<protein>
    <submittedName>
        <fullName evidence="3">Hpt domain-containing protein</fullName>
    </submittedName>
</protein>
<gene>
    <name evidence="4" type="ORF">DO021_05930</name>
    <name evidence="3" type="ORF">EYB58_01560</name>
</gene>
<reference evidence="3 6" key="2">
    <citation type="submission" date="2019-02" db="EMBL/GenBank/DDBJ databases">
        <title>Complete genome sequence of Desulfobacter hydrogenophilus AcRS1.</title>
        <authorList>
            <person name="Marietou A."/>
            <person name="Lund M.B."/>
            <person name="Marshall I.P.G."/>
            <person name="Schreiber L."/>
            <person name="Jorgensen B."/>
        </authorList>
    </citation>
    <scope>NUCLEOTIDE SEQUENCE [LARGE SCALE GENOMIC DNA]</scope>
    <source>
        <strain evidence="3 6">AcRS1</strain>
    </source>
</reference>